<accession>A0A1E5E0C3</accession>
<protein>
    <submittedName>
        <fullName evidence="10">Cytochrome C biogenesis protein</fullName>
    </submittedName>
</protein>
<dbReference type="STRING" id="1188252.A1QC_12045"/>
<comment type="caution">
    <text evidence="10">The sequence shown here is derived from an EMBL/GenBank/DDBJ whole genome shotgun (WGS) entry which is preliminary data.</text>
</comment>
<feature type="transmembrane region" description="Helical" evidence="6">
    <location>
        <begin position="500"/>
        <end position="520"/>
    </location>
</feature>
<dbReference type="GO" id="GO:0045454">
    <property type="term" value="P:cell redox homeostasis"/>
    <property type="evidence" value="ECO:0007669"/>
    <property type="project" value="TreeGrafter"/>
</dbReference>
<name>A0A1E5E0C3_9VIBR</name>
<evidence type="ECO:0000256" key="1">
    <source>
        <dbReference type="ARBA" id="ARBA00004141"/>
    </source>
</evidence>
<feature type="domain" description="Cytochrome C biogenesis protein transmembrane" evidence="8">
    <location>
        <begin position="308"/>
        <end position="521"/>
    </location>
</feature>
<keyword evidence="5 6" id="KW-0472">Membrane</keyword>
<comment type="subcellular location">
    <subcellularLocation>
        <location evidence="1">Membrane</location>
        <topology evidence="1">Multi-pass membrane protein</topology>
    </subcellularLocation>
</comment>
<dbReference type="Pfam" id="PF02683">
    <property type="entry name" value="DsbD_TM"/>
    <property type="match status" value="1"/>
</dbReference>
<dbReference type="SUPFAM" id="SSF52833">
    <property type="entry name" value="Thioredoxin-like"/>
    <property type="match status" value="1"/>
</dbReference>
<gene>
    <name evidence="10" type="ORF">A1QC_12045</name>
</gene>
<evidence type="ECO:0000259" key="9">
    <source>
        <dbReference type="Pfam" id="PF11412"/>
    </source>
</evidence>
<dbReference type="PANTHER" id="PTHR32234:SF3">
    <property type="entry name" value="SUPPRESSION OF COPPER SENSITIVITY PROTEIN"/>
    <property type="match status" value="1"/>
</dbReference>
<dbReference type="EMBL" id="AJYK02000093">
    <property type="protein sequence ID" value="OEF23400.1"/>
    <property type="molecule type" value="Genomic_DNA"/>
</dbReference>
<dbReference type="GO" id="GO:0016020">
    <property type="term" value="C:membrane"/>
    <property type="evidence" value="ECO:0007669"/>
    <property type="project" value="UniProtKB-SubCell"/>
</dbReference>
<dbReference type="InterPro" id="IPR036249">
    <property type="entry name" value="Thioredoxin-like_sf"/>
</dbReference>
<feature type="transmembrane region" description="Helical" evidence="6">
    <location>
        <begin position="433"/>
        <end position="458"/>
    </location>
</feature>
<reference evidence="10 11" key="1">
    <citation type="journal article" date="2012" name="Science">
        <title>Ecological populations of bacteria act as socially cohesive units of antibiotic production and resistance.</title>
        <authorList>
            <person name="Cordero O.X."/>
            <person name="Wildschutte H."/>
            <person name="Kirkup B."/>
            <person name="Proehl S."/>
            <person name="Ngo L."/>
            <person name="Hussain F."/>
            <person name="Le Roux F."/>
            <person name="Mincer T."/>
            <person name="Polz M.F."/>
        </authorList>
    </citation>
    <scope>NUCLEOTIDE SEQUENCE [LARGE SCALE GENOMIC DNA]</scope>
    <source>
        <strain evidence="10 11">1S-45</strain>
    </source>
</reference>
<keyword evidence="4 6" id="KW-1133">Transmembrane helix</keyword>
<feature type="transmembrane region" description="Helical" evidence="6">
    <location>
        <begin position="305"/>
        <end position="330"/>
    </location>
</feature>
<feature type="transmembrane region" description="Helical" evidence="6">
    <location>
        <begin position="390"/>
        <end position="413"/>
    </location>
</feature>
<dbReference type="PANTHER" id="PTHR32234">
    <property type="entry name" value="THIOL:DISULFIDE INTERCHANGE PROTEIN DSBD"/>
    <property type="match status" value="1"/>
</dbReference>
<evidence type="ECO:0000256" key="4">
    <source>
        <dbReference type="ARBA" id="ARBA00022989"/>
    </source>
</evidence>
<dbReference type="InterPro" id="IPR035671">
    <property type="entry name" value="DsbD_gamma"/>
</dbReference>
<dbReference type="Pfam" id="PF13899">
    <property type="entry name" value="Thioredoxin_7"/>
    <property type="match status" value="1"/>
</dbReference>
<evidence type="ECO:0000256" key="3">
    <source>
        <dbReference type="ARBA" id="ARBA00022748"/>
    </source>
</evidence>
<feature type="signal peptide" evidence="7">
    <location>
        <begin position="1"/>
        <end position="27"/>
    </location>
</feature>
<dbReference type="Proteomes" id="UP000094070">
    <property type="component" value="Unassembled WGS sequence"/>
</dbReference>
<dbReference type="GO" id="GO:0015035">
    <property type="term" value="F:protein-disulfide reductase activity"/>
    <property type="evidence" value="ECO:0007669"/>
    <property type="project" value="TreeGrafter"/>
</dbReference>
<keyword evidence="7" id="KW-0732">Signal</keyword>
<evidence type="ECO:0000256" key="7">
    <source>
        <dbReference type="SAM" id="SignalP"/>
    </source>
</evidence>
<evidence type="ECO:0000313" key="11">
    <source>
        <dbReference type="Proteomes" id="UP000094070"/>
    </source>
</evidence>
<dbReference type="Pfam" id="PF11412">
    <property type="entry name" value="DsbD_N"/>
    <property type="match status" value="1"/>
</dbReference>
<dbReference type="GO" id="GO:0017004">
    <property type="term" value="P:cytochrome complex assembly"/>
    <property type="evidence" value="ECO:0007669"/>
    <property type="project" value="UniProtKB-KW"/>
</dbReference>
<evidence type="ECO:0000256" key="6">
    <source>
        <dbReference type="SAM" id="Phobius"/>
    </source>
</evidence>
<evidence type="ECO:0000256" key="2">
    <source>
        <dbReference type="ARBA" id="ARBA00022692"/>
    </source>
</evidence>
<feature type="transmembrane region" description="Helical" evidence="6">
    <location>
        <begin position="351"/>
        <end position="370"/>
    </location>
</feature>
<evidence type="ECO:0000313" key="10">
    <source>
        <dbReference type="EMBL" id="OEF23400.1"/>
    </source>
</evidence>
<dbReference type="InterPro" id="IPR028250">
    <property type="entry name" value="DsbDN"/>
</dbReference>
<keyword evidence="3" id="KW-0201">Cytochrome c-type biogenesis</keyword>
<feature type="transmembrane region" description="Helical" evidence="6">
    <location>
        <begin position="526"/>
        <end position="546"/>
    </location>
</feature>
<evidence type="ECO:0000259" key="8">
    <source>
        <dbReference type="Pfam" id="PF02683"/>
    </source>
</evidence>
<dbReference type="eggNOG" id="COG4233">
    <property type="taxonomic scope" value="Bacteria"/>
</dbReference>
<proteinExistence type="predicted"/>
<feature type="chain" id="PRO_5009174557" evidence="7">
    <location>
        <begin position="28"/>
        <end position="702"/>
    </location>
</feature>
<feature type="transmembrane region" description="Helical" evidence="6">
    <location>
        <begin position="464"/>
        <end position="488"/>
    </location>
</feature>
<dbReference type="eggNOG" id="COG4232">
    <property type="taxonomic scope" value="Bacteria"/>
</dbReference>
<evidence type="ECO:0000256" key="5">
    <source>
        <dbReference type="ARBA" id="ARBA00023136"/>
    </source>
</evidence>
<feature type="transmembrane region" description="Helical" evidence="6">
    <location>
        <begin position="553"/>
        <end position="572"/>
    </location>
</feature>
<dbReference type="AlphaFoldDB" id="A0A1E5E0C3"/>
<dbReference type="CDD" id="cd02953">
    <property type="entry name" value="DsbDgamma"/>
    <property type="match status" value="1"/>
</dbReference>
<feature type="domain" description="Thiol:disulfide interchange protein DsbD N-terminal" evidence="9">
    <location>
        <begin position="54"/>
        <end position="158"/>
    </location>
</feature>
<sequence length="702" mass="76908">MTLSIKKYILSTFAFFILIYTSSSVLAASTGWLTNDNHPPAKARLILTGEVNSAAKTLPAVLEVKLEGDWKTYWRSPGQAGIAPNIKWDHSTNLKHVDWQWPIPQSFSLLGLQTHGYKGDTVFPLTIHVEDISAPTQLRGTLTLSTCTTVCVLTDYEINLDFTANALQADPDAMFAYNKAESLVPLKVKDIKNQKPAVTLGWDDSKGQLEVRLNDPHWQQPTIIIDGEPDTSFKLIRLAQNADESANQGDTNSQQWVAVFSGESWLGKPDLLNKSLNVTIFDKERAVEYSATVVPTLITLTSPNLLSMILLAFLGGLILNIMPCVLPVLGMKLNSVIAAPNLQRNQIRQQFLASALGILTSFWLLAAFILVLKFTGQAIGWGIQFQSPWFIGFMAMVTTLFAFNMLGAFEINLPANMQTKLATTGGNHNRGHFLQGMFATLLATPCSAPFLGTAVAFALGADTLSLFVIFTALAVGMAFPWLIVAAFPRIASYLPKPGRWMSIVKVFFSALLLLTSLWLITLLANFVAASYLWIIAIVTLLAFMVLMGKKHGASAVASFIGLSVLLSAIIAISTMNQWAKPLPEELTWTPLNQDHISQYVAQGKTVFVDVTADWCITCKANKVGVLLQDPVYSALQQENIVLLKGDWTKPSKSVTQYLQSHNRFGVPFNIVYGPSAPQGIQFPEILSSDLVLNAIKKASSKP</sequence>
<keyword evidence="11" id="KW-1185">Reference proteome</keyword>
<dbReference type="Gene3D" id="3.40.30.10">
    <property type="entry name" value="Glutaredoxin"/>
    <property type="match status" value="1"/>
</dbReference>
<dbReference type="InterPro" id="IPR003834">
    <property type="entry name" value="Cyt_c_assmbl_TM_dom"/>
</dbReference>
<organism evidence="10 11">
    <name type="scientific">Vibrio rumoiensis 1S-45</name>
    <dbReference type="NCBI Taxonomy" id="1188252"/>
    <lineage>
        <taxon>Bacteria</taxon>
        <taxon>Pseudomonadati</taxon>
        <taxon>Pseudomonadota</taxon>
        <taxon>Gammaproteobacteria</taxon>
        <taxon>Vibrionales</taxon>
        <taxon>Vibrionaceae</taxon>
        <taxon>Vibrio</taxon>
    </lineage>
</organism>
<keyword evidence="2 6" id="KW-0812">Transmembrane</keyword>